<evidence type="ECO:0000256" key="10">
    <source>
        <dbReference type="ARBA" id="ARBA00022729"/>
    </source>
</evidence>
<feature type="compositionally biased region" description="Low complexity" evidence="17">
    <location>
        <begin position="404"/>
        <end position="413"/>
    </location>
</feature>
<evidence type="ECO:0000313" key="21">
    <source>
        <dbReference type="Proteomes" id="UP000504632"/>
    </source>
</evidence>
<evidence type="ECO:0000256" key="15">
    <source>
        <dbReference type="ARBA" id="ARBA00023180"/>
    </source>
</evidence>
<dbReference type="InterPro" id="IPR013783">
    <property type="entry name" value="Ig-like_fold"/>
</dbReference>
<feature type="region of interest" description="Disordered" evidence="17">
    <location>
        <begin position="389"/>
        <end position="430"/>
    </location>
</feature>
<dbReference type="PANTHER" id="PTHR23037:SF46">
    <property type="entry name" value="INTERLEUKIN 5 RECEPTOR SUBUNIT ALPHA"/>
    <property type="match status" value="1"/>
</dbReference>
<dbReference type="CDD" id="cd00063">
    <property type="entry name" value="FN3"/>
    <property type="match status" value="1"/>
</dbReference>
<dbReference type="InterPro" id="IPR015152">
    <property type="entry name" value="Growth/epo_recpt_lig-bind"/>
</dbReference>
<evidence type="ECO:0000256" key="18">
    <source>
        <dbReference type="SAM" id="Phobius"/>
    </source>
</evidence>
<dbReference type="InterPro" id="IPR036116">
    <property type="entry name" value="FN3_sf"/>
</dbReference>
<dbReference type="Proteomes" id="UP000504632">
    <property type="component" value="Chromosome 1"/>
</dbReference>
<dbReference type="GeneID" id="115819093"/>
<evidence type="ECO:0000256" key="5">
    <source>
        <dbReference type="ARBA" id="ARBA00022475"/>
    </source>
</evidence>
<evidence type="ECO:0000256" key="11">
    <source>
        <dbReference type="ARBA" id="ARBA00022989"/>
    </source>
</evidence>
<evidence type="ECO:0000256" key="7">
    <source>
        <dbReference type="ARBA" id="ARBA00022553"/>
    </source>
</evidence>
<dbReference type="SUPFAM" id="SSF49265">
    <property type="entry name" value="Fibronectin type III"/>
    <property type="match status" value="2"/>
</dbReference>
<feature type="compositionally biased region" description="Basic and acidic residues" evidence="17">
    <location>
        <begin position="335"/>
        <end position="367"/>
    </location>
</feature>
<dbReference type="InterPro" id="IPR025871">
    <property type="entry name" value="GHBP"/>
</dbReference>
<sequence>MAVTLSLFLLSLVLLYGTRAESTPAAVTVSPGSIEGPHFTGCRSREQETFRCWWTAGSFRNLSEPGALRVFFLTKNSNSEWQECPDYTAGVENECYFNKTFTFIWTSYCVQLRDAFQNTTYDDYCFTVENIVRPDPPIGLNWTLLNVSRSGLHFDILVRWAPPPSADVEMGWMSLVYQVQYRVRNASFWEELGLESGTQQSIYGLHTDKEYEVRVRCKMSAFKDFGEFSNTILVHVEQIPSKESTFPMTLILIFGVVGVVILLMLIIFSQQQRLMVILLPPVPAPKIKGIDPDLLKKGKLDQLNSILSSQHMYKPDVYREDPWVEFIELDVDEPPCEKDHGSDTQRLLGRDHMGSSHALGAKDDDSGRASCYDPDVAEPDSMLMTALLSSGNSETSGERHPLVSRSSSAHSLSDPVDSAEMRSPIQTQPSMPSWINMDFYAQVSDVTPSGGVVLSPGQQNSSQENNPEKKKGEGEDQEQDGEEKKLMKVQLLVVDPDSAYTSESSARQLSSNAASGPPEQTYQALSSQPTEEVSGRERVEGGYISTPASPGEYQSPYLFPDAPQPPLSLPPVSDYTVVQDVDAQHSLLLNPSNAQPSPCPLNPTKHLPAMPTMGYLTPDLLGNLSP</sequence>
<dbReference type="Pfam" id="PF09067">
    <property type="entry name" value="EpoR_lig-bind"/>
    <property type="match status" value="1"/>
</dbReference>
<dbReference type="OrthoDB" id="9890215at2759"/>
<dbReference type="PANTHER" id="PTHR23037">
    <property type="entry name" value="CYTOKINE RECEPTOR"/>
    <property type="match status" value="1"/>
</dbReference>
<keyword evidence="7" id="KW-0597">Phosphoprotein</keyword>
<dbReference type="InParanoid" id="A0A6J2W2M5"/>
<keyword evidence="12 18" id="KW-0472">Membrane</keyword>
<feature type="chain" id="PRO_5026703273" description="Growth hormone receptor" evidence="19">
    <location>
        <begin position="21"/>
        <end position="626"/>
    </location>
</feature>
<evidence type="ECO:0000256" key="1">
    <source>
        <dbReference type="ARBA" id="ARBA00004251"/>
    </source>
</evidence>
<dbReference type="Pfam" id="PF12772">
    <property type="entry name" value="GHBP"/>
    <property type="match status" value="2"/>
</dbReference>
<proteinExistence type="inferred from homology"/>
<accession>A0A6J2W2M5</accession>
<evidence type="ECO:0000256" key="16">
    <source>
        <dbReference type="ARBA" id="ARBA00031294"/>
    </source>
</evidence>
<reference evidence="22" key="1">
    <citation type="submission" date="2025-08" db="UniProtKB">
        <authorList>
            <consortium name="RefSeq"/>
        </authorList>
    </citation>
    <scope>IDENTIFICATION</scope>
</reference>
<dbReference type="GO" id="GO:0009897">
    <property type="term" value="C:external side of plasma membrane"/>
    <property type="evidence" value="ECO:0007669"/>
    <property type="project" value="TreeGrafter"/>
</dbReference>
<evidence type="ECO:0000256" key="17">
    <source>
        <dbReference type="SAM" id="MobiDB-lite"/>
    </source>
</evidence>
<feature type="signal peptide" evidence="19">
    <location>
        <begin position="1"/>
        <end position="20"/>
    </location>
</feature>
<organism evidence="21 22">
    <name type="scientific">Chanos chanos</name>
    <name type="common">Milkfish</name>
    <name type="synonym">Mugil chanos</name>
    <dbReference type="NCBI Taxonomy" id="29144"/>
    <lineage>
        <taxon>Eukaryota</taxon>
        <taxon>Metazoa</taxon>
        <taxon>Chordata</taxon>
        <taxon>Craniata</taxon>
        <taxon>Vertebrata</taxon>
        <taxon>Euteleostomi</taxon>
        <taxon>Actinopterygii</taxon>
        <taxon>Neopterygii</taxon>
        <taxon>Teleostei</taxon>
        <taxon>Ostariophysi</taxon>
        <taxon>Gonorynchiformes</taxon>
        <taxon>Chanidae</taxon>
        <taxon>Chanos</taxon>
    </lineage>
</organism>
<comment type="subcellular location">
    <subcellularLocation>
        <location evidence="1">Cell membrane</location>
        <topology evidence="1">Single-pass type I membrane protein</topology>
    </subcellularLocation>
    <subcellularLocation>
        <location evidence="2">Secreted</location>
    </subcellularLocation>
</comment>
<protein>
    <recommendedName>
        <fullName evidence="4">Growth hormone receptor</fullName>
    </recommendedName>
    <alternativeName>
        <fullName evidence="16">Somatotropin receptor</fullName>
    </alternativeName>
</protein>
<dbReference type="InterPro" id="IPR003528">
    <property type="entry name" value="Long_hematopoietin_rcpt_CS"/>
</dbReference>
<dbReference type="GO" id="GO:0006897">
    <property type="term" value="P:endocytosis"/>
    <property type="evidence" value="ECO:0007669"/>
    <property type="project" value="UniProtKB-KW"/>
</dbReference>
<keyword evidence="14 22" id="KW-0675">Receptor</keyword>
<evidence type="ECO:0000256" key="6">
    <source>
        <dbReference type="ARBA" id="ARBA00022525"/>
    </source>
</evidence>
<keyword evidence="8" id="KW-0254">Endocytosis</keyword>
<feature type="domain" description="Fibronectin type-III" evidence="20">
    <location>
        <begin position="136"/>
        <end position="239"/>
    </location>
</feature>
<gene>
    <name evidence="22" type="primary">ghra</name>
</gene>
<evidence type="ECO:0000313" key="22">
    <source>
        <dbReference type="RefSeq" id="XP_030638497.1"/>
    </source>
</evidence>
<dbReference type="InterPro" id="IPR003961">
    <property type="entry name" value="FN3_dom"/>
</dbReference>
<evidence type="ECO:0000256" key="8">
    <source>
        <dbReference type="ARBA" id="ARBA00022583"/>
    </source>
</evidence>
<dbReference type="CTD" id="100001424"/>
<keyword evidence="9 18" id="KW-0812">Transmembrane</keyword>
<dbReference type="PROSITE" id="PS50853">
    <property type="entry name" value="FN3"/>
    <property type="match status" value="1"/>
</dbReference>
<feature type="region of interest" description="Disordered" evidence="17">
    <location>
        <begin position="334"/>
        <end position="377"/>
    </location>
</feature>
<dbReference type="RefSeq" id="XP_030638497.1">
    <property type="nucleotide sequence ID" value="XM_030782637.1"/>
</dbReference>
<feature type="region of interest" description="Disordered" evidence="17">
    <location>
        <begin position="448"/>
        <end position="571"/>
    </location>
</feature>
<keyword evidence="5" id="KW-1003">Cell membrane</keyword>
<feature type="compositionally biased region" description="Polar residues" evidence="17">
    <location>
        <begin position="456"/>
        <end position="465"/>
    </location>
</feature>
<keyword evidence="6" id="KW-0964">Secreted</keyword>
<dbReference type="GO" id="GO:0005576">
    <property type="term" value="C:extracellular region"/>
    <property type="evidence" value="ECO:0007669"/>
    <property type="project" value="UniProtKB-SubCell"/>
</dbReference>
<evidence type="ECO:0000256" key="3">
    <source>
        <dbReference type="ARBA" id="ARBA00007885"/>
    </source>
</evidence>
<evidence type="ECO:0000256" key="2">
    <source>
        <dbReference type="ARBA" id="ARBA00004613"/>
    </source>
</evidence>
<keyword evidence="11 18" id="KW-1133">Transmembrane helix</keyword>
<comment type="similarity">
    <text evidence="3">Belongs to the type I cytokine receptor family. Type 1 subfamily.</text>
</comment>
<name>A0A6J2W2M5_CHACN</name>
<dbReference type="PROSITE" id="PS01352">
    <property type="entry name" value="HEMATOPO_REC_L_F1"/>
    <property type="match status" value="1"/>
</dbReference>
<dbReference type="Gene3D" id="2.60.40.10">
    <property type="entry name" value="Immunoglobulins"/>
    <property type="match status" value="2"/>
</dbReference>
<dbReference type="GO" id="GO:0004896">
    <property type="term" value="F:cytokine receptor activity"/>
    <property type="evidence" value="ECO:0007669"/>
    <property type="project" value="InterPro"/>
</dbReference>
<evidence type="ECO:0000259" key="20">
    <source>
        <dbReference type="PROSITE" id="PS50853"/>
    </source>
</evidence>
<evidence type="ECO:0000256" key="9">
    <source>
        <dbReference type="ARBA" id="ARBA00022692"/>
    </source>
</evidence>
<evidence type="ECO:0000256" key="19">
    <source>
        <dbReference type="SAM" id="SignalP"/>
    </source>
</evidence>
<keyword evidence="10 19" id="KW-0732">Signal</keyword>
<feature type="compositionally biased region" description="Polar residues" evidence="17">
    <location>
        <begin position="499"/>
        <end position="530"/>
    </location>
</feature>
<keyword evidence="13" id="KW-1015">Disulfide bond</keyword>
<evidence type="ECO:0000256" key="14">
    <source>
        <dbReference type="ARBA" id="ARBA00023170"/>
    </source>
</evidence>
<dbReference type="AlphaFoldDB" id="A0A6J2W2M5"/>
<keyword evidence="15" id="KW-0325">Glycoprotein</keyword>
<evidence type="ECO:0000256" key="13">
    <source>
        <dbReference type="ARBA" id="ARBA00023157"/>
    </source>
</evidence>
<evidence type="ECO:0000256" key="12">
    <source>
        <dbReference type="ARBA" id="ARBA00023136"/>
    </source>
</evidence>
<evidence type="ECO:0000256" key="4">
    <source>
        <dbReference type="ARBA" id="ARBA00017448"/>
    </source>
</evidence>
<feature type="transmembrane region" description="Helical" evidence="18">
    <location>
        <begin position="246"/>
        <end position="268"/>
    </location>
</feature>
<keyword evidence="21" id="KW-1185">Reference proteome</keyword>